<dbReference type="PANTHER" id="PTHR31134:SF1">
    <property type="entry name" value="TRANSMEMBRANE PROTEIN 128"/>
    <property type="match status" value="1"/>
</dbReference>
<protein>
    <submittedName>
        <fullName evidence="3">Uncharacterized protein</fullName>
    </submittedName>
</protein>
<feature type="transmembrane region" description="Helical" evidence="2">
    <location>
        <begin position="148"/>
        <end position="168"/>
    </location>
</feature>
<comment type="caution">
    <text evidence="3">The sequence shown here is derived from an EMBL/GenBank/DDBJ whole genome shotgun (WGS) entry which is preliminary data.</text>
</comment>
<feature type="region of interest" description="Disordered" evidence="1">
    <location>
        <begin position="1"/>
        <end position="52"/>
    </location>
</feature>
<feature type="transmembrane region" description="Helical" evidence="2">
    <location>
        <begin position="121"/>
        <end position="142"/>
    </location>
</feature>
<organism evidence="3 4">
    <name type="scientific">Apatococcus lobatus</name>
    <dbReference type="NCBI Taxonomy" id="904363"/>
    <lineage>
        <taxon>Eukaryota</taxon>
        <taxon>Viridiplantae</taxon>
        <taxon>Chlorophyta</taxon>
        <taxon>core chlorophytes</taxon>
        <taxon>Trebouxiophyceae</taxon>
        <taxon>Chlorellales</taxon>
        <taxon>Chlorellaceae</taxon>
        <taxon>Apatococcus</taxon>
    </lineage>
</organism>
<proteinExistence type="predicted"/>
<feature type="compositionally biased region" description="Polar residues" evidence="1">
    <location>
        <begin position="7"/>
        <end position="27"/>
    </location>
</feature>
<evidence type="ECO:0000313" key="3">
    <source>
        <dbReference type="EMBL" id="KAK9831788.1"/>
    </source>
</evidence>
<name>A0AAW1RDQ6_9CHLO</name>
<dbReference type="Pfam" id="PF20479">
    <property type="entry name" value="TMEM128"/>
    <property type="match status" value="1"/>
</dbReference>
<keyword evidence="2" id="KW-0812">Transmembrane</keyword>
<evidence type="ECO:0000256" key="2">
    <source>
        <dbReference type="SAM" id="Phobius"/>
    </source>
</evidence>
<feature type="transmembrane region" description="Helical" evidence="2">
    <location>
        <begin position="85"/>
        <end position="109"/>
    </location>
</feature>
<dbReference type="PANTHER" id="PTHR31134">
    <property type="entry name" value="TRANSMEMBRANE PROTEIN 128"/>
    <property type="match status" value="1"/>
</dbReference>
<accession>A0AAW1RDQ6</accession>
<dbReference type="AlphaFoldDB" id="A0AAW1RDQ6"/>
<gene>
    <name evidence="3" type="ORF">WJX74_009314</name>
</gene>
<dbReference type="Proteomes" id="UP001438707">
    <property type="component" value="Unassembled WGS sequence"/>
</dbReference>
<dbReference type="EMBL" id="JALJOS010000013">
    <property type="protein sequence ID" value="KAK9831788.1"/>
    <property type="molecule type" value="Genomic_DNA"/>
</dbReference>
<evidence type="ECO:0000313" key="4">
    <source>
        <dbReference type="Proteomes" id="UP001438707"/>
    </source>
</evidence>
<keyword evidence="4" id="KW-1185">Reference proteome</keyword>
<feature type="compositionally biased region" description="Basic and acidic residues" evidence="1">
    <location>
        <begin position="33"/>
        <end position="43"/>
    </location>
</feature>
<keyword evidence="2" id="KW-1133">Transmembrane helix</keyword>
<evidence type="ECO:0000256" key="1">
    <source>
        <dbReference type="SAM" id="MobiDB-lite"/>
    </source>
</evidence>
<reference evidence="3 4" key="1">
    <citation type="journal article" date="2024" name="Nat. Commun.">
        <title>Phylogenomics reveals the evolutionary origins of lichenization in chlorophyte algae.</title>
        <authorList>
            <person name="Puginier C."/>
            <person name="Libourel C."/>
            <person name="Otte J."/>
            <person name="Skaloud P."/>
            <person name="Haon M."/>
            <person name="Grisel S."/>
            <person name="Petersen M."/>
            <person name="Berrin J.G."/>
            <person name="Delaux P.M."/>
            <person name="Dal Grande F."/>
            <person name="Keller J."/>
        </authorList>
    </citation>
    <scope>NUCLEOTIDE SEQUENCE [LARGE SCALE GENOMIC DNA]</scope>
    <source>
        <strain evidence="3 4">SAG 2145</strain>
    </source>
</reference>
<dbReference type="InterPro" id="IPR033579">
    <property type="entry name" value="TMEM128"/>
</dbReference>
<sequence length="177" mass="19537">MDAGFSKNPSSSEQAHAQAVTEQSQPDQLAAEEQQRTDSDRPQSAKPRLTKRQRRCTVTSGFSAQKACQVCTDALLSFLQPVRNWMLAGFALLSIDLLSFLYLAIRSWWRGGRTLDPGKTPAALPIGTFSGLAAGASFWVAFWHIFRWITPLLLAVLFMGGVMLPHVFPSRESLALL</sequence>
<keyword evidence="2" id="KW-0472">Membrane</keyword>